<dbReference type="InterPro" id="IPR029063">
    <property type="entry name" value="SAM-dependent_MTases_sf"/>
</dbReference>
<dbReference type="Gene3D" id="3.40.50.150">
    <property type="entry name" value="Vaccinia Virus protein VP39"/>
    <property type="match status" value="1"/>
</dbReference>
<comment type="caution">
    <text evidence="1">The sequence shown here is derived from an EMBL/GenBank/DDBJ whole genome shotgun (WGS) entry which is preliminary data.</text>
</comment>
<dbReference type="AlphaFoldDB" id="A0AAP0BYV7"/>
<reference evidence="1 2" key="1">
    <citation type="journal article" date="2022" name="Nat. Plants">
        <title>Genomes of leafy and leafless Platanthera orchids illuminate the evolution of mycoheterotrophy.</title>
        <authorList>
            <person name="Li M.H."/>
            <person name="Liu K.W."/>
            <person name="Li Z."/>
            <person name="Lu H.C."/>
            <person name="Ye Q.L."/>
            <person name="Zhang D."/>
            <person name="Wang J.Y."/>
            <person name="Li Y.F."/>
            <person name="Zhong Z.M."/>
            <person name="Liu X."/>
            <person name="Yu X."/>
            <person name="Liu D.K."/>
            <person name="Tu X.D."/>
            <person name="Liu B."/>
            <person name="Hao Y."/>
            <person name="Liao X.Y."/>
            <person name="Jiang Y.T."/>
            <person name="Sun W.H."/>
            <person name="Chen J."/>
            <person name="Chen Y.Q."/>
            <person name="Ai Y."/>
            <person name="Zhai J.W."/>
            <person name="Wu S.S."/>
            <person name="Zhou Z."/>
            <person name="Hsiao Y.Y."/>
            <person name="Wu W.L."/>
            <person name="Chen Y.Y."/>
            <person name="Lin Y.F."/>
            <person name="Hsu J.L."/>
            <person name="Li C.Y."/>
            <person name="Wang Z.W."/>
            <person name="Zhao X."/>
            <person name="Zhong W.Y."/>
            <person name="Ma X.K."/>
            <person name="Ma L."/>
            <person name="Huang J."/>
            <person name="Chen G.Z."/>
            <person name="Huang M.Z."/>
            <person name="Huang L."/>
            <person name="Peng D.H."/>
            <person name="Luo Y.B."/>
            <person name="Zou S.Q."/>
            <person name="Chen S.P."/>
            <person name="Lan S."/>
            <person name="Tsai W.C."/>
            <person name="Van de Peer Y."/>
            <person name="Liu Z.J."/>
        </authorList>
    </citation>
    <scope>NUCLEOTIDE SEQUENCE [LARGE SCALE GENOMIC DNA]</scope>
    <source>
        <strain evidence="1">Lor287</strain>
    </source>
</reference>
<protein>
    <submittedName>
        <fullName evidence="1">Uncharacterized protein</fullName>
    </submittedName>
</protein>
<evidence type="ECO:0000313" key="2">
    <source>
        <dbReference type="Proteomes" id="UP001418222"/>
    </source>
</evidence>
<evidence type="ECO:0000313" key="1">
    <source>
        <dbReference type="EMBL" id="KAK8954695.1"/>
    </source>
</evidence>
<dbReference type="Proteomes" id="UP001418222">
    <property type="component" value="Unassembled WGS sequence"/>
</dbReference>
<keyword evidence="2" id="KW-1185">Reference proteome</keyword>
<gene>
    <name evidence="1" type="ORF">KSP39_PZI001621</name>
</gene>
<proteinExistence type="predicted"/>
<sequence length="130" mass="14835">MQVILTDGDMSSLENMQRNLELNHLTSELGADIIYDPKCAPHLVQVLRTLLTSNRSRASRSTEQTEASIAYIASVIRNKDTFQYFLLLAEEARLSVLDITDDFQPLNLLPYMLSYDRTSVRLLQISYSFS</sequence>
<organism evidence="1 2">
    <name type="scientific">Platanthera zijinensis</name>
    <dbReference type="NCBI Taxonomy" id="2320716"/>
    <lineage>
        <taxon>Eukaryota</taxon>
        <taxon>Viridiplantae</taxon>
        <taxon>Streptophyta</taxon>
        <taxon>Embryophyta</taxon>
        <taxon>Tracheophyta</taxon>
        <taxon>Spermatophyta</taxon>
        <taxon>Magnoliopsida</taxon>
        <taxon>Liliopsida</taxon>
        <taxon>Asparagales</taxon>
        <taxon>Orchidaceae</taxon>
        <taxon>Orchidoideae</taxon>
        <taxon>Orchideae</taxon>
        <taxon>Orchidinae</taxon>
        <taxon>Platanthera</taxon>
    </lineage>
</organism>
<dbReference type="EMBL" id="JBBWWQ010000002">
    <property type="protein sequence ID" value="KAK8954695.1"/>
    <property type="molecule type" value="Genomic_DNA"/>
</dbReference>
<accession>A0AAP0BYV7</accession>
<name>A0AAP0BYV7_9ASPA</name>